<dbReference type="InterPro" id="IPR013783">
    <property type="entry name" value="Ig-like_fold"/>
</dbReference>
<reference evidence="2 3" key="1">
    <citation type="journal article" date="2019" name="Sci. Rep.">
        <title>Orb-weaving spider Araneus ventricosus genome elucidates the spidroin gene catalogue.</title>
        <authorList>
            <person name="Kono N."/>
            <person name="Nakamura H."/>
            <person name="Ohtoshi R."/>
            <person name="Moran D.A.P."/>
            <person name="Shinohara A."/>
            <person name="Yoshida Y."/>
            <person name="Fujiwara M."/>
            <person name="Mori M."/>
            <person name="Tomita M."/>
            <person name="Arakawa K."/>
        </authorList>
    </citation>
    <scope>NUCLEOTIDE SEQUENCE [LARGE SCALE GENOMIC DNA]</scope>
</reference>
<dbReference type="AlphaFoldDB" id="A0A4Y2LJK2"/>
<dbReference type="InterPro" id="IPR003599">
    <property type="entry name" value="Ig_sub"/>
</dbReference>
<evidence type="ECO:0000259" key="1">
    <source>
        <dbReference type="PROSITE" id="PS50835"/>
    </source>
</evidence>
<dbReference type="InterPro" id="IPR013106">
    <property type="entry name" value="Ig_V-set"/>
</dbReference>
<feature type="domain" description="Ig-like" evidence="1">
    <location>
        <begin position="30"/>
        <end position="115"/>
    </location>
</feature>
<dbReference type="SMART" id="SM00409">
    <property type="entry name" value="IG"/>
    <property type="match status" value="1"/>
</dbReference>
<gene>
    <name evidence="2" type="ORF">AVEN_95126_1</name>
</gene>
<dbReference type="InterPro" id="IPR007110">
    <property type="entry name" value="Ig-like_dom"/>
</dbReference>
<dbReference type="Proteomes" id="UP000499080">
    <property type="component" value="Unassembled WGS sequence"/>
</dbReference>
<evidence type="ECO:0000313" key="3">
    <source>
        <dbReference type="Proteomes" id="UP000499080"/>
    </source>
</evidence>
<evidence type="ECO:0000313" key="2">
    <source>
        <dbReference type="EMBL" id="GBN14908.1"/>
    </source>
</evidence>
<dbReference type="SUPFAM" id="SSF48726">
    <property type="entry name" value="Immunoglobulin"/>
    <property type="match status" value="1"/>
</dbReference>
<dbReference type="PROSITE" id="PS50835">
    <property type="entry name" value="IG_LIKE"/>
    <property type="match status" value="1"/>
</dbReference>
<dbReference type="InterPro" id="IPR036179">
    <property type="entry name" value="Ig-like_dom_sf"/>
</dbReference>
<name>A0A4Y2LJK2_ARAVE</name>
<dbReference type="PANTHER" id="PTHR23278:SF19">
    <property type="entry name" value="OBSCURIN"/>
    <property type="match status" value="1"/>
</dbReference>
<proteinExistence type="predicted"/>
<protein>
    <recommendedName>
        <fullName evidence="1">Ig-like domain-containing protein</fullName>
    </recommendedName>
</protein>
<keyword evidence="3" id="KW-1185">Reference proteome</keyword>
<accession>A0A4Y2LJK2</accession>
<dbReference type="OrthoDB" id="6430706at2759"/>
<dbReference type="PANTHER" id="PTHR23278">
    <property type="entry name" value="SIDESTEP PROTEIN"/>
    <property type="match status" value="1"/>
</dbReference>
<comment type="caution">
    <text evidence="2">The sequence shown here is derived from an EMBL/GenBank/DDBJ whole genome shotgun (WGS) entry which is preliminary data.</text>
</comment>
<sequence>MSACLCIFEQDNTKTVRAIETVTSVLGITGSKVALPCNITPPVQDDAVALILWYKDDITKPIYSVDARKTSIDQARHVTGHAVSSRVSLSLDDNPSMLYLENLTEEDEGEYRCRVDFRRARSRNGIVFLQLVGFRMPWLTGSNSFVYGYQVKFVTYILTKLPNLPSRGSNPRSLSWKASALTTISNGQVPTPMGQVVYKKLSYASFAEWFPERFARKCFHGQTMESEIATFPQPSLLPGKKPHIAVKMSPQLDQIQESARPQKTIGERFMVKEESAAFVGIRPWTPKGRSQTLSIAFML</sequence>
<dbReference type="Pfam" id="PF07686">
    <property type="entry name" value="V-set"/>
    <property type="match status" value="1"/>
</dbReference>
<organism evidence="2 3">
    <name type="scientific">Araneus ventricosus</name>
    <name type="common">Orbweaver spider</name>
    <name type="synonym">Epeira ventricosa</name>
    <dbReference type="NCBI Taxonomy" id="182803"/>
    <lineage>
        <taxon>Eukaryota</taxon>
        <taxon>Metazoa</taxon>
        <taxon>Ecdysozoa</taxon>
        <taxon>Arthropoda</taxon>
        <taxon>Chelicerata</taxon>
        <taxon>Arachnida</taxon>
        <taxon>Araneae</taxon>
        <taxon>Araneomorphae</taxon>
        <taxon>Entelegynae</taxon>
        <taxon>Araneoidea</taxon>
        <taxon>Araneidae</taxon>
        <taxon>Araneus</taxon>
    </lineage>
</organism>
<dbReference type="EMBL" id="BGPR01005964">
    <property type="protein sequence ID" value="GBN14908.1"/>
    <property type="molecule type" value="Genomic_DNA"/>
</dbReference>
<dbReference type="Gene3D" id="2.60.40.10">
    <property type="entry name" value="Immunoglobulins"/>
    <property type="match status" value="1"/>
</dbReference>